<protein>
    <submittedName>
        <fullName evidence="3">BREX system Lon protease-like protein BrxL</fullName>
    </submittedName>
</protein>
<proteinExistence type="predicted"/>
<comment type="caution">
    <text evidence="3">The sequence shown here is derived from an EMBL/GenBank/DDBJ whole genome shotgun (WGS) entry which is preliminary data.</text>
</comment>
<evidence type="ECO:0000313" key="3">
    <source>
        <dbReference type="EMBL" id="MEQ3363436.1"/>
    </source>
</evidence>
<dbReference type="InterPro" id="IPR046838">
    <property type="entry name" value="BrxL_N"/>
</dbReference>
<dbReference type="InterPro" id="IPR032341">
    <property type="entry name" value="MITD1_C"/>
</dbReference>
<evidence type="ECO:0000259" key="2">
    <source>
        <dbReference type="Pfam" id="PF20442"/>
    </source>
</evidence>
<dbReference type="Pfam" id="PF16565">
    <property type="entry name" value="MIT_C"/>
    <property type="match status" value="1"/>
</dbReference>
<evidence type="ECO:0000259" key="1">
    <source>
        <dbReference type="Pfam" id="PF16565"/>
    </source>
</evidence>
<dbReference type="EMBL" id="JBBNOP010000008">
    <property type="protein sequence ID" value="MEQ3363436.1"/>
    <property type="molecule type" value="Genomic_DNA"/>
</dbReference>
<feature type="domain" description="MITD1 C-terminal phospholipase D-like" evidence="1">
    <location>
        <begin position="548"/>
        <end position="695"/>
    </location>
</feature>
<organism evidence="3 4">
    <name type="scientific">Raoultibacter massiliensis</name>
    <dbReference type="NCBI Taxonomy" id="1852371"/>
    <lineage>
        <taxon>Bacteria</taxon>
        <taxon>Bacillati</taxon>
        <taxon>Actinomycetota</taxon>
        <taxon>Coriobacteriia</taxon>
        <taxon>Eggerthellales</taxon>
        <taxon>Eggerthellaceae</taxon>
        <taxon>Raoultibacter</taxon>
    </lineage>
</organism>
<dbReference type="InterPro" id="IPR014061">
    <property type="entry name" value="BrxL-like"/>
</dbReference>
<gene>
    <name evidence="3" type="primary">brxL</name>
    <name evidence="3" type="ORF">AAA083_10660</name>
</gene>
<dbReference type="Pfam" id="PF20442">
    <property type="entry name" value="BrxL_N"/>
    <property type="match status" value="1"/>
</dbReference>
<keyword evidence="4" id="KW-1185">Reference proteome</keyword>
<dbReference type="NCBIfam" id="TIGR02688">
    <property type="entry name" value="BREX system Lon protease-like protein BrxL"/>
    <property type="match status" value="1"/>
</dbReference>
<feature type="domain" description="BREX system Lon protease-like BrxL N-terminal" evidence="2">
    <location>
        <begin position="11"/>
        <end position="141"/>
    </location>
</feature>
<dbReference type="Proteomes" id="UP001487305">
    <property type="component" value="Unassembled WGS sequence"/>
</dbReference>
<accession>A0ABV1JED0</accession>
<reference evidence="3 4" key="1">
    <citation type="submission" date="2024-04" db="EMBL/GenBank/DDBJ databases">
        <title>Human intestinal bacterial collection.</title>
        <authorList>
            <person name="Pauvert C."/>
            <person name="Hitch T.C.A."/>
            <person name="Clavel T."/>
        </authorList>
    </citation>
    <scope>NUCLEOTIDE SEQUENCE [LARGE SCALE GENOMIC DNA]</scope>
    <source>
        <strain evidence="3 4">CLA-KB-H42</strain>
    </source>
</reference>
<name>A0ABV1JED0_9ACTN</name>
<dbReference type="RefSeq" id="WP_349227675.1">
    <property type="nucleotide sequence ID" value="NZ_JBBNOP010000008.1"/>
</dbReference>
<sequence>MDDLDRKLNDAFPGYVVRKDLVKQVRGNAAVPSYVLEFLLGQNCATDDEEQIKLGIERVKDILAKHYVQRAEAGAIRSDIKQTGFQRVIDKVSVVLNEKRDAYEATFENLGISRVLVDSDTVKNNRRLLVSGVWCIADLSYSANEAKDESPYLLQKLKPIQMSRFDFEGYAEKRGNFTMDEWIDVLIRSIGLDPSQMGKRAKLFQLTRLVTYCERNYNLIELGPKGTGKSHVYSEFSPHGILISGGEVTPAKLFVNNSTGRIGLVGYWDCVAFDEFAGKNKRPKADIVDIMKNYMANKSFSRGIEQVTAEASMVFVGNTSHDIAYMINFSDLFEDLPTVYHDPAFIDRLHAYIPGWEMDIIRGDMFSSDFGFIVDYLAEALRHTRALDYSELYRDHFELSDTLSTRDKDGIQKTFSGLMKIIFPNKEVTTEEIAEILEFCLEMRKRVKDSLYRIDETFSRVQFAYRPVDGGSWVNVETLEEIDFPGTYHARDLVPLEGESVDEAVIEVAEDHSGTTVQEVSAERVSVPAIEEKTLFEGHKAYRENQRGVSFDGLFGDYLKGARRIEIIDPYIRSFHQCRNLMELLEVALRYFDYKAPSLEVHLVTGPDDYDVAKQRDYLDQIANAMAPLGLDFTYEIDMSGIIHARHLKIDDSWDILLDRGLDIFQKFDSGNAFAIENRMPEMRRVRQFEVTYLKKD</sequence>
<dbReference type="Pfam" id="PF13337">
    <property type="entry name" value="BrxL_ATPase"/>
    <property type="match status" value="1"/>
</dbReference>
<evidence type="ECO:0000313" key="4">
    <source>
        <dbReference type="Proteomes" id="UP001487305"/>
    </source>
</evidence>
<dbReference type="InterPro" id="IPR038113">
    <property type="entry name" value="MITD1_C_sf"/>
</dbReference>
<dbReference type="Gene3D" id="3.30.870.30">
    <property type="entry name" value="MITD, C-terminal phospholipase D-like domain"/>
    <property type="match status" value="1"/>
</dbReference>